<dbReference type="PANTHER" id="PTHR43708:SF1">
    <property type="entry name" value="GALACTOSE_LACTOSE METABOLISM REGULATORY PROTEIN GAL80"/>
    <property type="match status" value="1"/>
</dbReference>
<evidence type="ECO:0000259" key="1">
    <source>
        <dbReference type="Pfam" id="PF01408"/>
    </source>
</evidence>
<dbReference type="SUPFAM" id="SSF55347">
    <property type="entry name" value="Glyceraldehyde-3-phosphate dehydrogenase-like, C-terminal domain"/>
    <property type="match status" value="1"/>
</dbReference>
<evidence type="ECO:0000313" key="4">
    <source>
        <dbReference type="Proteomes" id="UP001178288"/>
    </source>
</evidence>
<dbReference type="Pfam" id="PF01408">
    <property type="entry name" value="GFO_IDH_MocA"/>
    <property type="match status" value="1"/>
</dbReference>
<sequence length="380" mass="41770">MKDEVINVGIIGGSLNNQWASKTHIPVLIENPSYRITAIGTSKMETAKKSAIKVNANSAFTDHKELAKSKDVDLVVVSIKVPLHYEACIAAIEENKHLYCEWPLGVDTVQAKKLADLANQANIHHAIGLQARQSPEVNYLKQAIEKGEIGKVLSCTMQVATQSKGRITDQSSAYLLKKENGANLLTIHGGHSLDVLCYILGDFKELTATMNINYTEAIINETGTKTPKNTADQILIHGTLVDGTSASVHIQAGVYPDFNLEIRGEKGIFRLTQNNSSGHVQFGNLKVEKITHPNYASLNTETDDVYSEEVKVSSVKDGGPARYVEHAYNILAKDIFEHRRQIPNFNDAVKLHQLLDAVRGSAKRGKKIVLNFGCQEATQF</sequence>
<proteinExistence type="predicted"/>
<organism evidence="3 4">
    <name type="scientific">Neobacillus novalis</name>
    <dbReference type="NCBI Taxonomy" id="220687"/>
    <lineage>
        <taxon>Bacteria</taxon>
        <taxon>Bacillati</taxon>
        <taxon>Bacillota</taxon>
        <taxon>Bacilli</taxon>
        <taxon>Bacillales</taxon>
        <taxon>Bacillaceae</taxon>
        <taxon>Neobacillus</taxon>
    </lineage>
</organism>
<dbReference type="InterPro" id="IPR036291">
    <property type="entry name" value="NAD(P)-bd_dom_sf"/>
</dbReference>
<keyword evidence="4" id="KW-1185">Reference proteome</keyword>
<protein>
    <submittedName>
        <fullName evidence="3">Gfo/Idh/MocA family oxidoreductase</fullName>
    </submittedName>
</protein>
<feature type="domain" description="Gal80p-like C-terminal" evidence="2">
    <location>
        <begin position="135"/>
        <end position="272"/>
    </location>
</feature>
<dbReference type="Gene3D" id="3.30.360.10">
    <property type="entry name" value="Dihydrodipicolinate Reductase, domain 2"/>
    <property type="match status" value="1"/>
</dbReference>
<evidence type="ECO:0000259" key="2">
    <source>
        <dbReference type="Pfam" id="PF22685"/>
    </source>
</evidence>
<name>A0AA95MQU5_9BACI</name>
<evidence type="ECO:0000313" key="3">
    <source>
        <dbReference type="EMBL" id="WHY88624.1"/>
    </source>
</evidence>
<reference evidence="3" key="1">
    <citation type="submission" date="2023-05" db="EMBL/GenBank/DDBJ databases">
        <title>Comparative genomics of Bacillaceae isolates and their secondary metabolite potential.</title>
        <authorList>
            <person name="Song L."/>
            <person name="Nielsen L.J."/>
            <person name="Mohite O."/>
            <person name="Xu X."/>
            <person name="Weber T."/>
            <person name="Kovacs A.T."/>
        </authorList>
    </citation>
    <scope>NUCLEOTIDE SEQUENCE</scope>
    <source>
        <strain evidence="3">XLM17</strain>
    </source>
</reference>
<dbReference type="InterPro" id="IPR000683">
    <property type="entry name" value="Gfo/Idh/MocA-like_OxRdtase_N"/>
</dbReference>
<dbReference type="KEGG" id="nnv:QNH39_12625"/>
<dbReference type="Pfam" id="PF22685">
    <property type="entry name" value="Gal80p_C-like"/>
    <property type="match status" value="1"/>
</dbReference>
<dbReference type="PANTHER" id="PTHR43708">
    <property type="entry name" value="CONSERVED EXPRESSED OXIDOREDUCTASE (EUROFUNG)"/>
    <property type="match status" value="1"/>
</dbReference>
<dbReference type="Proteomes" id="UP001178288">
    <property type="component" value="Chromosome"/>
</dbReference>
<gene>
    <name evidence="3" type="ORF">QNH39_12625</name>
</gene>
<dbReference type="AlphaFoldDB" id="A0AA95MQU5"/>
<dbReference type="InterPro" id="IPR051317">
    <property type="entry name" value="Gfo/Idh/MocA_oxidoreduct"/>
</dbReference>
<accession>A0AA95MQU5</accession>
<dbReference type="InterPro" id="IPR055080">
    <property type="entry name" value="Gal80p-like_C"/>
</dbReference>
<feature type="domain" description="Gfo/Idh/MocA-like oxidoreductase N-terminal" evidence="1">
    <location>
        <begin position="6"/>
        <end position="122"/>
    </location>
</feature>
<dbReference type="Gene3D" id="3.40.50.720">
    <property type="entry name" value="NAD(P)-binding Rossmann-like Domain"/>
    <property type="match status" value="1"/>
</dbReference>
<dbReference type="SUPFAM" id="SSF51735">
    <property type="entry name" value="NAD(P)-binding Rossmann-fold domains"/>
    <property type="match status" value="1"/>
</dbReference>
<dbReference type="RefSeq" id="WP_066086841.1">
    <property type="nucleotide sequence ID" value="NZ_CP126114.1"/>
</dbReference>
<dbReference type="EMBL" id="CP126114">
    <property type="protein sequence ID" value="WHY88624.1"/>
    <property type="molecule type" value="Genomic_DNA"/>
</dbReference>
<dbReference type="GO" id="GO:0000166">
    <property type="term" value="F:nucleotide binding"/>
    <property type="evidence" value="ECO:0007669"/>
    <property type="project" value="InterPro"/>
</dbReference>